<evidence type="ECO:0000313" key="2">
    <source>
        <dbReference type="EMBL" id="MBR8130790.1"/>
    </source>
</evidence>
<sequence length="995" mass="106555">MKLPSFTPGGPRIGIDDRDAAQSESRSVSPVSRTPRRELSACLTELKPKRRTMAATVQPAADELAARRCMPALWGADSPLADATRKIAGLRGRLVGRIGWSGAQRALRDRLDFTMLRPRVKNGATADDATTISVGSRNFTIRTMVLQAADGTPTRIEVVAERVADNSRSGRLSGFHPVTTDLAHDTTVELFEAPGGEWRAFGNTPNARAAHWLGREAFATLHHESFASGIVQIGRREFTEARLLTVPSVEGLSKPLAIERVLGSDQTDDRYRLLNADLSSAETLERAGPTDPFEAAIVAQLARRWRGSTGFEPVVSAAIHAFRAGMPARKAIMAAERLIAAAAAELGEAGPAAYAAAGASAGRLHRCGCDEEAASRVALAVVRTAEVIHGVHRDAGAGAGAGDVDVDRLGAIDAAYKDAADHFAVQRDAVRTMDRSTLGPDITAINAAARQIFIEKAPTAKIETAAHAAAQRARRSVLEAASRTEKALRAAESAAALARADVATLLADQPAEHHASRPAWSLLSPSWWRTSAGPQAAENHRVTAHDARLVAARNRLRDAQLTYEAAQKSDRIAQHQATLVHDDDLRHLRIDVAVQALTEAHRAAPDRHGAATVAARAACEAFRADGDRAMALHAAATAHLAALAGATEHDSLAAARLAARSWLAGTRNPAQLLAARTAYAQVASAGLPDTDTRIARTLAASAAAACLNEHGTDVSMPARMLGSTIVNGAPLALDASPRHEPLYRTTEASLPPRPPVGTLPIFPAHYDAVESEFDPHTATAVQEWKHAKIREVRDPGFHSESRISTTHYIIEVAGETGDYWTNFEWSPNANQLYGEISIKPHDASATDTAAHAKAVVAYNGVTGKWQSFEQRSADLTATTIDALRKIEAIVTSRDARLTFTRLPYSGSDSGYMQNLVAQYRQRAEQQIRLFVQGRTPQPRFVENMANLYIDLAGKLEGDRSRKKAIIRHQIDSFVRVASVLVGTGLGAARVAGAFS</sequence>
<comment type="caution">
    <text evidence="2">The sequence shown here is derived from an EMBL/GenBank/DDBJ whole genome shotgun (WGS) entry which is preliminary data.</text>
</comment>
<dbReference type="EMBL" id="JAGSVG010000015">
    <property type="protein sequence ID" value="MBR8130790.1"/>
    <property type="molecule type" value="Genomic_DNA"/>
</dbReference>
<feature type="region of interest" description="Disordered" evidence="1">
    <location>
        <begin position="1"/>
        <end position="36"/>
    </location>
</feature>
<name>A0AA41E9B9_9BURK</name>
<accession>A0AA41E9B9</accession>
<organism evidence="2 3">
    <name type="scientific">Burkholderia ambifaria</name>
    <dbReference type="NCBI Taxonomy" id="152480"/>
    <lineage>
        <taxon>Bacteria</taxon>
        <taxon>Pseudomonadati</taxon>
        <taxon>Pseudomonadota</taxon>
        <taxon>Betaproteobacteria</taxon>
        <taxon>Burkholderiales</taxon>
        <taxon>Burkholderiaceae</taxon>
        <taxon>Burkholderia</taxon>
        <taxon>Burkholderia cepacia complex</taxon>
    </lineage>
</organism>
<evidence type="ECO:0000313" key="3">
    <source>
        <dbReference type="Proteomes" id="UP000682266"/>
    </source>
</evidence>
<dbReference type="AlphaFoldDB" id="A0AA41E9B9"/>
<dbReference type="Proteomes" id="UP000682266">
    <property type="component" value="Unassembled WGS sequence"/>
</dbReference>
<evidence type="ECO:0000256" key="1">
    <source>
        <dbReference type="SAM" id="MobiDB-lite"/>
    </source>
</evidence>
<reference evidence="2" key="1">
    <citation type="submission" date="2021-04" db="EMBL/GenBank/DDBJ databases">
        <title>A collection of bacterial strains from the Burkholderia cepacia Research Laboratory and Repository.</title>
        <authorList>
            <person name="Lipuma J."/>
            <person name="Spilker T."/>
        </authorList>
    </citation>
    <scope>NUCLEOTIDE SEQUENCE</scope>
    <source>
        <strain evidence="2">AU36012</strain>
    </source>
</reference>
<dbReference type="RefSeq" id="WP_146124513.1">
    <property type="nucleotide sequence ID" value="NZ_CADERF010000018.1"/>
</dbReference>
<gene>
    <name evidence="2" type="ORF">KDW93_17760</name>
</gene>
<proteinExistence type="predicted"/>
<feature type="compositionally biased region" description="Low complexity" evidence="1">
    <location>
        <begin position="23"/>
        <end position="33"/>
    </location>
</feature>
<protein>
    <submittedName>
        <fullName evidence="2">Uncharacterized protein</fullName>
    </submittedName>
</protein>